<dbReference type="InParanoid" id="A0A078AU93"/>
<evidence type="ECO:0000256" key="2">
    <source>
        <dbReference type="SAM" id="Phobius"/>
    </source>
</evidence>
<keyword evidence="4" id="KW-1185">Reference proteome</keyword>
<evidence type="ECO:0008006" key="5">
    <source>
        <dbReference type="Google" id="ProtNLM"/>
    </source>
</evidence>
<feature type="transmembrane region" description="Helical" evidence="2">
    <location>
        <begin position="805"/>
        <end position="826"/>
    </location>
</feature>
<reference evidence="3 4" key="1">
    <citation type="submission" date="2014-06" db="EMBL/GenBank/DDBJ databases">
        <authorList>
            <person name="Swart Estienne"/>
        </authorList>
    </citation>
    <scope>NUCLEOTIDE SEQUENCE [LARGE SCALE GENOMIC DNA]</scope>
    <source>
        <strain evidence="3 4">130c</strain>
    </source>
</reference>
<dbReference type="EMBL" id="CCKQ01013849">
    <property type="protein sequence ID" value="CDW85561.1"/>
    <property type="molecule type" value="Genomic_DNA"/>
</dbReference>
<proteinExistence type="predicted"/>
<dbReference type="AlphaFoldDB" id="A0A078AU93"/>
<feature type="transmembrane region" description="Helical" evidence="2">
    <location>
        <begin position="772"/>
        <end position="793"/>
    </location>
</feature>
<feature type="compositionally biased region" description="Basic and acidic residues" evidence="1">
    <location>
        <begin position="27"/>
        <end position="37"/>
    </location>
</feature>
<feature type="transmembrane region" description="Helical" evidence="2">
    <location>
        <begin position="909"/>
        <end position="927"/>
    </location>
</feature>
<evidence type="ECO:0000313" key="4">
    <source>
        <dbReference type="Proteomes" id="UP000039865"/>
    </source>
</evidence>
<dbReference type="Proteomes" id="UP000039865">
    <property type="component" value="Unassembled WGS sequence"/>
</dbReference>
<feature type="compositionally biased region" description="Low complexity" evidence="1">
    <location>
        <begin position="10"/>
        <end position="26"/>
    </location>
</feature>
<keyword evidence="2" id="KW-0812">Transmembrane</keyword>
<evidence type="ECO:0000313" key="3">
    <source>
        <dbReference type="EMBL" id="CDW85561.1"/>
    </source>
</evidence>
<evidence type="ECO:0000256" key="1">
    <source>
        <dbReference type="SAM" id="MobiDB-lite"/>
    </source>
</evidence>
<keyword evidence="2" id="KW-0472">Membrane</keyword>
<keyword evidence="2" id="KW-1133">Transmembrane helix</keyword>
<feature type="region of interest" description="Disordered" evidence="1">
    <location>
        <begin position="371"/>
        <end position="397"/>
    </location>
</feature>
<feature type="transmembrane region" description="Helical" evidence="2">
    <location>
        <begin position="846"/>
        <end position="864"/>
    </location>
</feature>
<feature type="region of interest" description="Disordered" evidence="1">
    <location>
        <begin position="1"/>
        <end position="47"/>
    </location>
</feature>
<sequence length="1141" mass="135390">MKPQPKKPQPKQAAQAQAKPQESIQPQKKEEPPKQEPQKVVQIVEPPKPKENLKLNELKKQWLQFQLYSDVKDAIEEQFNVTKIPLKDSIRDGKIEIKDQIEDFDKIIKKQKAKLRKHEFEEGLIHMRLRHNLLSQHEYEERKKFISVNLDLIPEKDKEFQEKLGIREYFMNKNSVLLHSTIEKSQPLSNAHKLSLDLTKPLIPTTQLLGIGSLTERGKSSNDKHRNKEPKLFNFKTLEEKQKHDEFINKIRDQDKERRKLKKQLEQLHQKAEKEKVEKLNFEKQKEHEKQEQDKKKRFLDIQEALSKKEKERIEQKQQQDQALTKLFNHQPLHIKMEFQYKNEVELPLLEQKKKKLEEIRQFFKQPLDKKDISNHQKKYESEAEAKQREREKKKQQKLREFYERQQDIYESKYVEMDQKQKEEEEERMRERKLVKERMNEYFESIKDTIKIRDDNSAKKLKKSDEQQSDLFKIKTLKHGAQSARGLPNLRSSLVSGMQDIHWKSEHTLLQEEKVKKNQEKEKVRQEVLSKDYLKEVLSHQKGKLRESAAEQDIGRYMNDQKMSDRDRFDLVQLKAKQYEDKAKLDEQLLMLDDNDPKAVQKAIEQGQCNEISDLYLSESLLNVEVDNITQTIGIQYIYNFHLLWFDHNATNIEFVNNFKDGLIFNRVYNKTILAFSNETSHQLYQKQEDGKFILNGTMLQNYTDIDLMLIELPEEIRPLYNLSAVNITNLTMLISSEDMQILKQNITNAKNRTFTTRFIYFTYMNCPKVSFYKFVIGCFTFAYLILFIMFLLRQMRSFNRDPSILQRCVPIMPFLKMIYCGLNFIHWMSCPWLQKDEAMNFIKSFRVTMATLFQTSLCMFFLLNVYGFKISRQSLTQDHIKKLLIIMSVQYFVDSLFTLSGFIPETRIAVSFILNIFSLYMIQFALKNAKLNFDALNLRLAQVQRQQSLDYLAQTIIQKKKLISYATLTMIGYYSYEIYIHGVKNFVFQDENYFQQLNTNIIHEFVDQFCVYCLGLIVTLANQSNNQLGGGMIDISYGNFNHNIREVPQDINYECNIKLDNEFDPESDEKIIKKLDDKTPIILIYPDCENYEFKIGYKEKPKESRVRNAVVVESEVNDSSIVSESGELNNDVRLVMDFSN</sequence>
<organism evidence="3 4">
    <name type="scientific">Stylonychia lemnae</name>
    <name type="common">Ciliate</name>
    <dbReference type="NCBI Taxonomy" id="5949"/>
    <lineage>
        <taxon>Eukaryota</taxon>
        <taxon>Sar</taxon>
        <taxon>Alveolata</taxon>
        <taxon>Ciliophora</taxon>
        <taxon>Intramacronucleata</taxon>
        <taxon>Spirotrichea</taxon>
        <taxon>Stichotrichia</taxon>
        <taxon>Sporadotrichida</taxon>
        <taxon>Oxytrichidae</taxon>
        <taxon>Stylonychinae</taxon>
        <taxon>Stylonychia</taxon>
    </lineage>
</organism>
<name>A0A078AU93_STYLE</name>
<accession>A0A078AU93</accession>
<protein>
    <recommendedName>
        <fullName evidence="5">Transmembrane protein</fullName>
    </recommendedName>
</protein>
<feature type="region of interest" description="Disordered" evidence="1">
    <location>
        <begin position="270"/>
        <end position="297"/>
    </location>
</feature>
<gene>
    <name evidence="3" type="primary">Contig2123.g2284</name>
    <name evidence="3" type="ORF">STYLEM_14641</name>
</gene>